<feature type="transmembrane region" description="Helical" evidence="2">
    <location>
        <begin position="37"/>
        <end position="58"/>
    </location>
</feature>
<name>A0A5N8XAV3_9ACTN</name>
<evidence type="ECO:0000256" key="1">
    <source>
        <dbReference type="SAM" id="MobiDB-lite"/>
    </source>
</evidence>
<keyword evidence="4" id="KW-1185">Reference proteome</keyword>
<sequence length="122" mass="13487">MSNTDPIPGQHAYDQPPGHPQGYPHRRERNQATTRRTALTISTIADIAAGFLGLWILLHLLGANEANVFVEFVHGTADWLAWWSQDIFTMDTDGIRVLLNYGLPALIYLAIGHGIAARLSRA</sequence>
<gene>
    <name evidence="3" type="ORF">FNH08_03755</name>
</gene>
<feature type="transmembrane region" description="Helical" evidence="2">
    <location>
        <begin position="98"/>
        <end position="119"/>
    </location>
</feature>
<reference evidence="3 4" key="1">
    <citation type="submission" date="2019-07" db="EMBL/GenBank/DDBJ databases">
        <title>New species of Amycolatopsis and Streptomyces.</title>
        <authorList>
            <person name="Duangmal K."/>
            <person name="Teo W.F.A."/>
            <person name="Lipun K."/>
        </authorList>
    </citation>
    <scope>NUCLEOTIDE SEQUENCE [LARGE SCALE GENOMIC DNA]</scope>
    <source>
        <strain evidence="3 4">NBRC 106415</strain>
    </source>
</reference>
<organism evidence="3 4">
    <name type="scientific">Streptomyces spongiae</name>
    <dbReference type="NCBI Taxonomy" id="565072"/>
    <lineage>
        <taxon>Bacteria</taxon>
        <taxon>Bacillati</taxon>
        <taxon>Actinomycetota</taxon>
        <taxon>Actinomycetes</taxon>
        <taxon>Kitasatosporales</taxon>
        <taxon>Streptomycetaceae</taxon>
        <taxon>Streptomyces</taxon>
    </lineage>
</organism>
<evidence type="ECO:0000256" key="2">
    <source>
        <dbReference type="SAM" id="Phobius"/>
    </source>
</evidence>
<evidence type="ECO:0000313" key="4">
    <source>
        <dbReference type="Proteomes" id="UP000400924"/>
    </source>
</evidence>
<proteinExistence type="predicted"/>
<keyword evidence="2" id="KW-0812">Transmembrane</keyword>
<keyword evidence="2" id="KW-0472">Membrane</keyword>
<evidence type="ECO:0000313" key="3">
    <source>
        <dbReference type="EMBL" id="MPY56324.1"/>
    </source>
</evidence>
<dbReference type="AlphaFoldDB" id="A0A5N8XAV3"/>
<dbReference type="Proteomes" id="UP000400924">
    <property type="component" value="Unassembled WGS sequence"/>
</dbReference>
<feature type="region of interest" description="Disordered" evidence="1">
    <location>
        <begin position="1"/>
        <end position="33"/>
    </location>
</feature>
<protein>
    <submittedName>
        <fullName evidence="3">Uncharacterized protein</fullName>
    </submittedName>
</protein>
<dbReference type="EMBL" id="VJZC01000013">
    <property type="protein sequence ID" value="MPY56324.1"/>
    <property type="molecule type" value="Genomic_DNA"/>
</dbReference>
<keyword evidence="2" id="KW-1133">Transmembrane helix</keyword>
<comment type="caution">
    <text evidence="3">The sequence shown here is derived from an EMBL/GenBank/DDBJ whole genome shotgun (WGS) entry which is preliminary data.</text>
</comment>
<dbReference type="RefSeq" id="WP_322723611.1">
    <property type="nucleotide sequence ID" value="NZ_VJZC01000013.1"/>
</dbReference>
<accession>A0A5N8XAV3</accession>